<keyword evidence="2" id="KW-1185">Reference proteome</keyword>
<dbReference type="GO" id="GO:0008104">
    <property type="term" value="P:intracellular protein localization"/>
    <property type="evidence" value="ECO:0007669"/>
    <property type="project" value="TreeGrafter"/>
</dbReference>
<dbReference type="EMBL" id="CACRXK020014938">
    <property type="protein sequence ID" value="CAB4027654.1"/>
    <property type="molecule type" value="Genomic_DNA"/>
</dbReference>
<dbReference type="GO" id="GO:0030139">
    <property type="term" value="C:endocytic vesicle"/>
    <property type="evidence" value="ECO:0007669"/>
    <property type="project" value="TreeGrafter"/>
</dbReference>
<dbReference type="InterPro" id="IPR011989">
    <property type="entry name" value="ARM-like"/>
</dbReference>
<dbReference type="PANTHER" id="PTHR21663:SF0">
    <property type="entry name" value="HEAT REPEAT-CONTAINING PROTEIN 5B"/>
    <property type="match status" value="1"/>
</dbReference>
<dbReference type="InterPro" id="IPR040108">
    <property type="entry name" value="Laa1/Sip1/HEATR5"/>
</dbReference>
<dbReference type="OrthoDB" id="192608at2759"/>
<dbReference type="InterPro" id="IPR016024">
    <property type="entry name" value="ARM-type_fold"/>
</dbReference>
<comment type="caution">
    <text evidence="1">The sequence shown here is derived from an EMBL/GenBank/DDBJ whole genome shotgun (WGS) entry which is preliminary data.</text>
</comment>
<dbReference type="GO" id="GO:0005829">
    <property type="term" value="C:cytosol"/>
    <property type="evidence" value="ECO:0007669"/>
    <property type="project" value="GOC"/>
</dbReference>
<reference evidence="1" key="1">
    <citation type="submission" date="2020-04" db="EMBL/GenBank/DDBJ databases">
        <authorList>
            <person name="Alioto T."/>
            <person name="Alioto T."/>
            <person name="Gomez Garrido J."/>
        </authorList>
    </citation>
    <scope>NUCLEOTIDE SEQUENCE</scope>
    <source>
        <strain evidence="1">A484AB</strain>
    </source>
</reference>
<evidence type="ECO:0000313" key="2">
    <source>
        <dbReference type="Proteomes" id="UP001152795"/>
    </source>
</evidence>
<accession>A0A6S7JC81</accession>
<dbReference type="Gene3D" id="1.25.10.10">
    <property type="entry name" value="Leucine-rich Repeat Variant"/>
    <property type="match status" value="1"/>
</dbReference>
<proteinExistence type="predicted"/>
<protein>
    <submittedName>
        <fullName evidence="1">HEAT repeat-containing 5B-like</fullName>
    </submittedName>
</protein>
<organism evidence="1 2">
    <name type="scientific">Paramuricea clavata</name>
    <name type="common">Red gorgonian</name>
    <name type="synonym">Violescent sea-whip</name>
    <dbReference type="NCBI Taxonomy" id="317549"/>
    <lineage>
        <taxon>Eukaryota</taxon>
        <taxon>Metazoa</taxon>
        <taxon>Cnidaria</taxon>
        <taxon>Anthozoa</taxon>
        <taxon>Octocorallia</taxon>
        <taxon>Malacalcyonacea</taxon>
        <taxon>Plexauridae</taxon>
        <taxon>Paramuricea</taxon>
    </lineage>
</organism>
<dbReference type="GO" id="GO:0005794">
    <property type="term" value="C:Golgi apparatus"/>
    <property type="evidence" value="ECO:0007669"/>
    <property type="project" value="TreeGrafter"/>
</dbReference>
<dbReference type="GO" id="GO:0042147">
    <property type="term" value="P:retrograde transport, endosome to Golgi"/>
    <property type="evidence" value="ECO:0007669"/>
    <property type="project" value="TreeGrafter"/>
</dbReference>
<dbReference type="Proteomes" id="UP001152795">
    <property type="component" value="Unassembled WGS sequence"/>
</dbReference>
<dbReference type="PANTHER" id="PTHR21663">
    <property type="entry name" value="HYPOTHETICAL HEAT DOMAIN-CONTAINING"/>
    <property type="match status" value="1"/>
</dbReference>
<name>A0A6S7JC81_PARCT</name>
<sequence>MSQAYGQLIAFNEREFQRLPAKKQPVFVYEWLKNFEDSLNVVKKADLKASLKDLVDGLSKHLYGDCGPPTRQLLGRCFAQLYLSGDQFSAFDTVNTCSDIIKGKDDANLSVKLAGMATVGTIFEKLGRMVGGSAPETVQILIKAMKNSESQGRCEILLCCQRILCGLGSAASSCHKDIFKSIRTALIDRSMAVRCAAAECTKELIKHATFTYTTELETLLSVCLKSLEGSNYDVRVCVSSLLGKLMAATQRPPDGSTPPSNSKTKKISMNEMFDLMSSGFLRGGIGFLKGGGGELLKTTMPQEVRVGVTQAYVVLFNEMGGTWVEKNVGYILGQILDLLSSSKATPNHVDAVYSRKCVSFILRSMLGRLLGEKAQVIAGKELCKFVSKQMTKVKQMLQSRETSTTEINEAVLGTQHTIICALQELACLVQDLATAAGSLVNEKTIEIVLSVLIHSAPAARLTSAWCLRTITVAIPSHLSPMIDRCLAELETSSSLETVSGYAYMLSALIGGVRMCPLGIPHKKGKVCCWFKLCQEYSLVKVEVSH</sequence>
<gene>
    <name evidence="1" type="ORF">PACLA_8A002151</name>
</gene>
<evidence type="ECO:0000313" key="1">
    <source>
        <dbReference type="EMBL" id="CAB4027654.1"/>
    </source>
</evidence>
<dbReference type="GO" id="GO:0016020">
    <property type="term" value="C:membrane"/>
    <property type="evidence" value="ECO:0007669"/>
    <property type="project" value="TreeGrafter"/>
</dbReference>
<dbReference type="AlphaFoldDB" id="A0A6S7JC81"/>
<dbReference type="GO" id="GO:0006897">
    <property type="term" value="P:endocytosis"/>
    <property type="evidence" value="ECO:0007669"/>
    <property type="project" value="TreeGrafter"/>
</dbReference>
<dbReference type="SUPFAM" id="SSF48371">
    <property type="entry name" value="ARM repeat"/>
    <property type="match status" value="1"/>
</dbReference>